<comment type="caution">
    <text evidence="2">The sequence shown here is derived from an EMBL/GenBank/DDBJ whole genome shotgun (WGS) entry which is preliminary data.</text>
</comment>
<dbReference type="AlphaFoldDB" id="A0A1J4KHL0"/>
<organism evidence="2 3">
    <name type="scientific">Tritrichomonas foetus</name>
    <dbReference type="NCBI Taxonomy" id="1144522"/>
    <lineage>
        <taxon>Eukaryota</taxon>
        <taxon>Metamonada</taxon>
        <taxon>Parabasalia</taxon>
        <taxon>Tritrichomonadida</taxon>
        <taxon>Tritrichomonadidae</taxon>
        <taxon>Tritrichomonas</taxon>
    </lineage>
</organism>
<name>A0A1J4KHL0_9EUKA</name>
<dbReference type="Proteomes" id="UP000179807">
    <property type="component" value="Unassembled WGS sequence"/>
</dbReference>
<reference evidence="2" key="1">
    <citation type="submission" date="2016-10" db="EMBL/GenBank/DDBJ databases">
        <authorList>
            <person name="Benchimol M."/>
            <person name="Almeida L.G."/>
            <person name="Vasconcelos A.T."/>
            <person name="Perreira-Neves A."/>
            <person name="Rosa I.A."/>
            <person name="Tasca T."/>
            <person name="Bogo M.R."/>
            <person name="de Souza W."/>
        </authorList>
    </citation>
    <scope>NUCLEOTIDE SEQUENCE [LARGE SCALE GENOMIC DNA]</scope>
    <source>
        <strain evidence="2">K</strain>
    </source>
</reference>
<keyword evidence="1" id="KW-0175">Coiled coil</keyword>
<dbReference type="RefSeq" id="XP_068363827.1">
    <property type="nucleotide sequence ID" value="XM_068491762.1"/>
</dbReference>
<evidence type="ECO:0000313" key="3">
    <source>
        <dbReference type="Proteomes" id="UP000179807"/>
    </source>
</evidence>
<evidence type="ECO:0000313" key="2">
    <source>
        <dbReference type="EMBL" id="OHT10691.1"/>
    </source>
</evidence>
<sequence>MQTEVIANIPDNVLLQEMLRRQMESLKQRAASNVEGQRLQSIIQKQLDRSSYQKELIIGENARYYSMRKVNTDSPPRVTETEIRHVHQNIQKQLTALDMPTLPSVSRLDGEKEIQQIYSTIISLCQDIKQTKEKNRLEMQSLEKELYEQQHEQKAAFEKCEKQMDQKQQKISMLNQEISNEEILMKEEKKQHMLKIRPKKQMLEKLERRHRIIRETQ</sequence>
<protein>
    <submittedName>
        <fullName evidence="2">Uncharacterized protein</fullName>
    </submittedName>
</protein>
<accession>A0A1J4KHL0</accession>
<feature type="coiled-coil region" evidence="1">
    <location>
        <begin position="125"/>
        <end position="191"/>
    </location>
</feature>
<gene>
    <name evidence="2" type="ORF">TRFO_04209</name>
</gene>
<keyword evidence="3" id="KW-1185">Reference proteome</keyword>
<dbReference type="GeneID" id="94826466"/>
<dbReference type="VEuPathDB" id="TrichDB:TRFO_04209"/>
<dbReference type="EMBL" id="MLAK01000605">
    <property type="protein sequence ID" value="OHT10691.1"/>
    <property type="molecule type" value="Genomic_DNA"/>
</dbReference>
<proteinExistence type="predicted"/>
<evidence type="ECO:0000256" key="1">
    <source>
        <dbReference type="SAM" id="Coils"/>
    </source>
</evidence>